<evidence type="ECO:0000256" key="2">
    <source>
        <dbReference type="ARBA" id="ARBA00022801"/>
    </source>
</evidence>
<dbReference type="Gene3D" id="2.60.40.10">
    <property type="entry name" value="Immunoglobulins"/>
    <property type="match status" value="3"/>
</dbReference>
<dbReference type="PANTHER" id="PTHR42732:SF1">
    <property type="entry name" value="BETA-MANNOSIDASE"/>
    <property type="match status" value="1"/>
</dbReference>
<dbReference type="Pfam" id="PF02837">
    <property type="entry name" value="Glyco_hydro_2_N"/>
    <property type="match status" value="1"/>
</dbReference>
<feature type="chain" id="PRO_5030895850" evidence="4">
    <location>
        <begin position="24"/>
        <end position="871"/>
    </location>
</feature>
<dbReference type="SUPFAM" id="SSF51445">
    <property type="entry name" value="(Trans)glycosidases"/>
    <property type="match status" value="1"/>
</dbReference>
<dbReference type="SUPFAM" id="SSF49373">
    <property type="entry name" value="Invasin/intimin cell-adhesion fragments"/>
    <property type="match status" value="1"/>
</dbReference>
<feature type="domain" description="Glycosyl hydrolases family 2 sugar binding" evidence="7">
    <location>
        <begin position="90"/>
        <end position="183"/>
    </location>
</feature>
<evidence type="ECO:0000256" key="1">
    <source>
        <dbReference type="ARBA" id="ARBA00007401"/>
    </source>
</evidence>
<dbReference type="InterPro" id="IPR006102">
    <property type="entry name" value="Ig-like_GH2"/>
</dbReference>
<dbReference type="InterPro" id="IPR036156">
    <property type="entry name" value="Beta-gal/glucu_dom_sf"/>
</dbReference>
<dbReference type="Gene3D" id="2.60.120.260">
    <property type="entry name" value="Galactose-binding domain-like"/>
    <property type="match status" value="1"/>
</dbReference>
<keyword evidence="3" id="KW-0326">Glycosidase</keyword>
<dbReference type="InterPro" id="IPR006101">
    <property type="entry name" value="Glyco_hydro_2"/>
</dbReference>
<evidence type="ECO:0000259" key="8">
    <source>
        <dbReference type="Pfam" id="PF16355"/>
    </source>
</evidence>
<feature type="signal peptide" evidence="4">
    <location>
        <begin position="1"/>
        <end position="23"/>
    </location>
</feature>
<dbReference type="InterPro" id="IPR006103">
    <property type="entry name" value="Glyco_hydro_2_cat"/>
</dbReference>
<evidence type="ECO:0000256" key="3">
    <source>
        <dbReference type="ARBA" id="ARBA00023295"/>
    </source>
</evidence>
<evidence type="ECO:0000259" key="5">
    <source>
        <dbReference type="Pfam" id="PF00703"/>
    </source>
</evidence>
<dbReference type="Pfam" id="PF18565">
    <property type="entry name" value="Glyco_hydro2_C5"/>
    <property type="match status" value="1"/>
</dbReference>
<dbReference type="PANTHER" id="PTHR42732">
    <property type="entry name" value="BETA-GALACTOSIDASE"/>
    <property type="match status" value="1"/>
</dbReference>
<dbReference type="InterPro" id="IPR040605">
    <property type="entry name" value="Glyco_hydro2_dom5"/>
</dbReference>
<dbReference type="SUPFAM" id="SSF49785">
    <property type="entry name" value="Galactose-binding domain-like"/>
    <property type="match status" value="1"/>
</dbReference>
<name>A0A7X2TEU1_9FIRM</name>
<dbReference type="InterPro" id="IPR006104">
    <property type="entry name" value="Glyco_hydro_2_N"/>
</dbReference>
<protein>
    <submittedName>
        <fullName evidence="10">DUF4982 domain-containing protein</fullName>
    </submittedName>
</protein>
<dbReference type="Pfam" id="PF16355">
    <property type="entry name" value="DUF4982"/>
    <property type="match status" value="1"/>
</dbReference>
<dbReference type="EMBL" id="VUMN01000005">
    <property type="protein sequence ID" value="MSS57917.1"/>
    <property type="molecule type" value="Genomic_DNA"/>
</dbReference>
<dbReference type="InterPro" id="IPR032311">
    <property type="entry name" value="DUF4982"/>
</dbReference>
<reference evidence="10 11" key="1">
    <citation type="submission" date="2019-08" db="EMBL/GenBank/DDBJ databases">
        <title>In-depth cultivation of the pig gut microbiome towards novel bacterial diversity and tailored functional studies.</title>
        <authorList>
            <person name="Wylensek D."/>
            <person name="Hitch T.C.A."/>
            <person name="Clavel T."/>
        </authorList>
    </citation>
    <scope>NUCLEOTIDE SEQUENCE [LARGE SCALE GENOMIC DNA]</scope>
    <source>
        <strain evidence="10 11">Oil+RF-744-GAM-WT-6</strain>
    </source>
</reference>
<accession>A0A7X2TEU1</accession>
<dbReference type="PRINTS" id="PR00132">
    <property type="entry name" value="GLHYDRLASE2"/>
</dbReference>
<dbReference type="AlphaFoldDB" id="A0A7X2TEU1"/>
<comment type="caution">
    <text evidence="10">The sequence shown here is derived from an EMBL/GenBank/DDBJ whole genome shotgun (WGS) entry which is preliminary data.</text>
</comment>
<evidence type="ECO:0000313" key="10">
    <source>
        <dbReference type="EMBL" id="MSS57917.1"/>
    </source>
</evidence>
<dbReference type="GO" id="GO:0005975">
    <property type="term" value="P:carbohydrate metabolic process"/>
    <property type="evidence" value="ECO:0007669"/>
    <property type="project" value="InterPro"/>
</dbReference>
<evidence type="ECO:0000259" key="9">
    <source>
        <dbReference type="Pfam" id="PF18565"/>
    </source>
</evidence>
<proteinExistence type="inferred from homology"/>
<dbReference type="Pfam" id="PF00703">
    <property type="entry name" value="Glyco_hydro_2"/>
    <property type="match status" value="1"/>
</dbReference>
<evidence type="ECO:0000256" key="4">
    <source>
        <dbReference type="SAM" id="SignalP"/>
    </source>
</evidence>
<dbReference type="Pfam" id="PF02836">
    <property type="entry name" value="Glyco_hydro_2_C"/>
    <property type="match status" value="1"/>
</dbReference>
<dbReference type="SUPFAM" id="SSF49303">
    <property type="entry name" value="beta-Galactosidase/glucuronidase domain"/>
    <property type="match status" value="1"/>
</dbReference>
<evidence type="ECO:0000313" key="11">
    <source>
        <dbReference type="Proteomes" id="UP000461880"/>
    </source>
</evidence>
<dbReference type="Gene3D" id="3.20.20.80">
    <property type="entry name" value="Glycosidases"/>
    <property type="match status" value="1"/>
</dbReference>
<feature type="domain" description="Glycoside hydrolase family 2" evidence="9">
    <location>
        <begin position="753"/>
        <end position="860"/>
    </location>
</feature>
<keyword evidence="2" id="KW-0378">Hydrolase</keyword>
<dbReference type="InterPro" id="IPR017853">
    <property type="entry name" value="GH"/>
</dbReference>
<feature type="domain" description="Glycoside hydrolase family 2 catalytic" evidence="6">
    <location>
        <begin position="310"/>
        <end position="565"/>
    </location>
</feature>
<sequence>MKRVFCVLVMILLAVSGIVPVSAEESKVLDLSSRLTCIDGDWLFAYGEQAGGEDIQLDDSGWEELSLPHDWSISMDYSEDCEAESGFLPGGTGWYRKKFILPESLSGKRISVIFDGAYQRAEVYLNGHKLGEHPDGYTSFSFDLTAYLAVDGKTENVLAVRVENQQPNSRWYTGSGIYRDVWLKVTDPVRIDEEGTVISYDPDALKETGNTEVSASIVLQNETDTEQSASVMSVMADPEGAVYGEAVSSQVTIPARGQAELVQTIAISDPDLWSVSDPEQYTWKITINSSYEDEVSIPFGFRYAEWDPDHGFSLNGEAMKLKGVCLHQDYGALGTACYEAAVERQLNKLKEMGVNAIRSAHNPAGRILRELCAEKGFLLLEEGFDTYLYPKNGNTYDGSSWFTETVGSDNEIEGAYAEETWAEYVSRKMVRESRNNPAVIMYSIGNELLGNIGGDPSEYPKYASQIISWIQDEDPSAVVTIGDNMAGKDNATQTAIDQEIIDAKGAVGLNYATAEVYDDMHEAYPDWCFYGSETASALNTRGWYSSKGIDEKNLQVSAYDHAHVEWGSTAEEAWKNVIERDYLAGEFIWTGWDYLGEPEPWNGLGAGSVTGQGPRPKSSYFGVIDTAGFEKDSYYFYQSQWNDSVTTLHILPDWNREDLKKDWLGRVTVAVYSNAASVELFCNGKSLGRKDFTKQTTDDGYSYQTYKGSLYLTWKIWYRSGELSAKAYDEDGNVITDTVGRSRVVTSGEPAKIVLTSEESVLTADGKDLAFVTAEIQDADGNPVYRAARQLSFTLNGNGIIAGADNGDPTDLSSYQGTDETHVARSTFSGKALIIIQPGTKSGTLTLSAEGEELESDTIELKAVSAKQEPF</sequence>
<comment type="similarity">
    <text evidence="1">Belongs to the glycosyl hydrolase 2 family.</text>
</comment>
<dbReference type="InterPro" id="IPR008964">
    <property type="entry name" value="Invasin/intimin_cell_adhesion"/>
</dbReference>
<dbReference type="InterPro" id="IPR051913">
    <property type="entry name" value="GH2_Domain-Containing"/>
</dbReference>
<dbReference type="RefSeq" id="WP_154503169.1">
    <property type="nucleotide sequence ID" value="NZ_VUMN01000005.1"/>
</dbReference>
<evidence type="ECO:0000259" key="6">
    <source>
        <dbReference type="Pfam" id="PF02836"/>
    </source>
</evidence>
<feature type="domain" description="DUF4982" evidence="8">
    <location>
        <begin position="667"/>
        <end position="735"/>
    </location>
</feature>
<keyword evidence="4" id="KW-0732">Signal</keyword>
<organism evidence="10 11">
    <name type="scientific">Stecheria intestinalis</name>
    <dbReference type="NCBI Taxonomy" id="2606630"/>
    <lineage>
        <taxon>Bacteria</taxon>
        <taxon>Bacillati</taxon>
        <taxon>Bacillota</taxon>
        <taxon>Erysipelotrichia</taxon>
        <taxon>Erysipelotrichales</taxon>
        <taxon>Erysipelotrichaceae</taxon>
        <taxon>Stecheria</taxon>
    </lineage>
</organism>
<evidence type="ECO:0000259" key="7">
    <source>
        <dbReference type="Pfam" id="PF02837"/>
    </source>
</evidence>
<dbReference type="Proteomes" id="UP000461880">
    <property type="component" value="Unassembled WGS sequence"/>
</dbReference>
<feature type="domain" description="Glycoside hydrolase family 2 immunoglobulin-like beta-sandwich" evidence="5">
    <location>
        <begin position="201"/>
        <end position="302"/>
    </location>
</feature>
<keyword evidence="11" id="KW-1185">Reference proteome</keyword>
<gene>
    <name evidence="10" type="ORF">FYJ51_03245</name>
</gene>
<dbReference type="GO" id="GO:0004553">
    <property type="term" value="F:hydrolase activity, hydrolyzing O-glycosyl compounds"/>
    <property type="evidence" value="ECO:0007669"/>
    <property type="project" value="InterPro"/>
</dbReference>
<dbReference type="InterPro" id="IPR008979">
    <property type="entry name" value="Galactose-bd-like_sf"/>
</dbReference>
<dbReference type="InterPro" id="IPR013783">
    <property type="entry name" value="Ig-like_fold"/>
</dbReference>